<dbReference type="Proteomes" id="UP001526201">
    <property type="component" value="Unassembled WGS sequence"/>
</dbReference>
<dbReference type="RefSeq" id="WP_264066861.1">
    <property type="nucleotide sequence ID" value="NZ_JACKTY010000020.1"/>
</dbReference>
<dbReference type="InterPro" id="IPR019587">
    <property type="entry name" value="Polyketide_cyclase/dehydratase"/>
</dbReference>
<dbReference type="InterPro" id="IPR023393">
    <property type="entry name" value="START-like_dom_sf"/>
</dbReference>
<dbReference type="Pfam" id="PF10604">
    <property type="entry name" value="Polyketide_cyc2"/>
    <property type="match status" value="1"/>
</dbReference>
<gene>
    <name evidence="1" type="ORF">H7J73_08285</name>
</gene>
<keyword evidence="2" id="KW-1185">Reference proteome</keyword>
<dbReference type="Gene3D" id="3.30.530.20">
    <property type="match status" value="1"/>
</dbReference>
<name>A0ABT3C982_9MYCO</name>
<evidence type="ECO:0000313" key="1">
    <source>
        <dbReference type="EMBL" id="MCV7226030.1"/>
    </source>
</evidence>
<sequence>MRLALRQHLLTVERTMAVPAEAAWHVLTDLEAWPRWGPSVQRAELAGSGPLRLGSCGTVWTAVGIPLPFEITEFEDQRQWAWKIAGLAGTRHTVAPTDGGCRVAFGMPIWAPIYLTVCALALRRIEDLASKQV</sequence>
<protein>
    <submittedName>
        <fullName evidence="1">SRPBCC family protein</fullName>
    </submittedName>
</protein>
<dbReference type="SUPFAM" id="SSF55961">
    <property type="entry name" value="Bet v1-like"/>
    <property type="match status" value="1"/>
</dbReference>
<comment type="caution">
    <text evidence="1">The sequence shown here is derived from an EMBL/GenBank/DDBJ whole genome shotgun (WGS) entry which is preliminary data.</text>
</comment>
<evidence type="ECO:0000313" key="2">
    <source>
        <dbReference type="Proteomes" id="UP001526201"/>
    </source>
</evidence>
<dbReference type="EMBL" id="JACKTY010000020">
    <property type="protein sequence ID" value="MCV7226030.1"/>
    <property type="molecule type" value="Genomic_DNA"/>
</dbReference>
<organism evidence="1 2">
    <name type="scientific">Mycolicibacterium komossense</name>
    <dbReference type="NCBI Taxonomy" id="1779"/>
    <lineage>
        <taxon>Bacteria</taxon>
        <taxon>Bacillati</taxon>
        <taxon>Actinomycetota</taxon>
        <taxon>Actinomycetes</taxon>
        <taxon>Mycobacteriales</taxon>
        <taxon>Mycobacteriaceae</taxon>
        <taxon>Mycolicibacterium</taxon>
    </lineage>
</organism>
<reference evidence="1 2" key="1">
    <citation type="journal article" date="2022" name="BMC Genomics">
        <title>Comparative genome analysis of mycobacteria focusing on tRNA and non-coding RNA.</title>
        <authorList>
            <person name="Behra P.R.K."/>
            <person name="Pettersson B.M.F."/>
            <person name="Ramesh M."/>
            <person name="Das S."/>
            <person name="Dasgupta S."/>
            <person name="Kirsebom L.A."/>
        </authorList>
    </citation>
    <scope>NUCLEOTIDE SEQUENCE [LARGE SCALE GENOMIC DNA]</scope>
    <source>
        <strain evidence="1 2">DSM 44078</strain>
    </source>
</reference>
<proteinExistence type="predicted"/>
<accession>A0ABT3C982</accession>